<keyword evidence="6 12" id="KW-0812">Transmembrane</keyword>
<dbReference type="GeneTree" id="ENSGT00940000153733"/>
<reference evidence="14" key="2">
    <citation type="submission" date="2025-08" db="UniProtKB">
        <authorList>
            <consortium name="Ensembl"/>
        </authorList>
    </citation>
    <scope>IDENTIFICATION</scope>
</reference>
<keyword evidence="9 12" id="KW-0472">Membrane</keyword>
<evidence type="ECO:0000256" key="2">
    <source>
        <dbReference type="ARBA" id="ARBA00004922"/>
    </source>
</evidence>
<dbReference type="Pfam" id="PF03155">
    <property type="entry name" value="Alg6_Alg8"/>
    <property type="match status" value="1"/>
</dbReference>
<proteinExistence type="inferred from homology"/>
<evidence type="ECO:0000256" key="3">
    <source>
        <dbReference type="ARBA" id="ARBA00008715"/>
    </source>
</evidence>
<evidence type="ECO:0000256" key="1">
    <source>
        <dbReference type="ARBA" id="ARBA00004477"/>
    </source>
</evidence>
<dbReference type="PANTHER" id="PTHR12413:SF1">
    <property type="entry name" value="DOLICHYL PYROPHOSPHATE MAN9GLCNAC2 ALPHA-1,3-GLUCOSYLTRANSFERASE"/>
    <property type="match status" value="1"/>
</dbReference>
<keyword evidence="13" id="KW-0732">Signal</keyword>
<evidence type="ECO:0000256" key="10">
    <source>
        <dbReference type="ARBA" id="ARBA00044720"/>
    </source>
</evidence>
<reference evidence="14" key="3">
    <citation type="submission" date="2025-09" db="UniProtKB">
        <authorList>
            <consortium name="Ensembl"/>
        </authorList>
    </citation>
    <scope>IDENTIFICATION</scope>
</reference>
<evidence type="ECO:0000256" key="4">
    <source>
        <dbReference type="ARBA" id="ARBA00022676"/>
    </source>
</evidence>
<evidence type="ECO:0000256" key="8">
    <source>
        <dbReference type="ARBA" id="ARBA00022989"/>
    </source>
</evidence>
<keyword evidence="4 12" id="KW-0328">Glycosyltransferase</keyword>
<evidence type="ECO:0000313" key="15">
    <source>
        <dbReference type="Proteomes" id="UP000314982"/>
    </source>
</evidence>
<dbReference type="PANTHER" id="PTHR12413">
    <property type="entry name" value="DOLICHYL GLYCOSYLTRANSFERASE"/>
    <property type="match status" value="1"/>
</dbReference>
<dbReference type="STRING" id="62062.ENSHHUP00000090819"/>
<feature type="transmembrane region" description="Helical" evidence="12">
    <location>
        <begin position="175"/>
        <end position="197"/>
    </location>
</feature>
<accession>A0A4W5S034</accession>
<dbReference type="Ensembl" id="ENSHHUT00000093625.1">
    <property type="protein sequence ID" value="ENSHHUP00000090819.1"/>
    <property type="gene ID" value="ENSHHUG00000052422.1"/>
</dbReference>
<name>A0A4W5S034_9TELE</name>
<comment type="function">
    <text evidence="10">Dolichyl pyrophosphate Man9GlcNAc2 alpha-1,3-glucosyltransferase that operates in the biosynthetic pathway of dolichol-linked oligosaccharides, the glycan precursors employed in protein asparagine (N)-glycosylation. The assembly of dolichol-linked oligosaccharides begins on the cytosolic side of the endoplasmic reticulum membrane and finishes in its lumen. The sequential addition of sugars to dolichol pyrophosphate produces dolichol-linked oligosaccharides containing fourteen sugars, including two GlcNAcs, nine mannoses and three glucoses. Once assembled, the oligosaccharide is transferred from the lipid to nascent proteins by oligosaccharyltransferases. In the lumen of the endoplasmic reticulum, adds the first glucose residue from dolichyl phosphate glucose (Dol-P-Glc) onto the lipid-linked oligosaccharide intermediate Man(9)GlcNAc(2)-PP-Dol to produce Glc(1)Man(9)GlcNAc(2)-PP-Dol. Glc(1)Man(9)GlcNAc(2)-PP-Dol is a substrate for ALG8, the following enzyme in the biosynthetic pathway.</text>
</comment>
<dbReference type="InterPro" id="IPR004856">
    <property type="entry name" value="Glyco_trans_ALG6/ALG8"/>
</dbReference>
<dbReference type="GO" id="GO:0042281">
    <property type="term" value="F:dolichyl pyrophosphate Man9GlcNAc2 alpha-1,3-glucosyltransferase activity"/>
    <property type="evidence" value="ECO:0007669"/>
    <property type="project" value="UniProtKB-EC"/>
</dbReference>
<reference evidence="15" key="1">
    <citation type="submission" date="2018-06" db="EMBL/GenBank/DDBJ databases">
        <title>Genome assembly of Danube salmon.</title>
        <authorList>
            <person name="Macqueen D.J."/>
            <person name="Gundappa M.K."/>
        </authorList>
    </citation>
    <scope>NUCLEOTIDE SEQUENCE [LARGE SCALE GENOMIC DNA]</scope>
</reference>
<evidence type="ECO:0000256" key="5">
    <source>
        <dbReference type="ARBA" id="ARBA00022679"/>
    </source>
</evidence>
<comment type="catalytic activity">
    <reaction evidence="11">
        <text>an alpha-D-Man-(1-&gt;2)-alpha-D-Man-(1-&gt;2)-alpha-D-Man-(1-&gt;3)-[alpha-D-Man-(1-&gt;2)-alpha-D-Man-(1-&gt;3)-[alpha-D-Man-(1-&gt;2)-alpha-D-Man-(1-&gt;6)]-alpha-D-Man-(1-&gt;6)]-beta-D-Man-(1-&gt;4)-beta-D-GlcNAc-(1-&gt;4)-alpha-D-GlcNAc-diphospho-di-trans,poly-cis-dolichol + a di-trans,poly-cis-dolichyl beta-D-glucosyl phosphate = an alpha-D-Glc-(1-&gt;3)-alpha-D-Man-(1-&gt;2)-alpha-D-Man-(1-&gt;2)-alpha-D-Man-(1-&gt;3)-[alpha-D-Man-(1-&gt;2)-alpha-D-Man-(1-&gt;3)-[alpha-D-Man-(1-&gt;2)-alpha-D-Man-(1-&gt;6)]-alpha-D-Man-(1-&gt;6)]-beta-D-Man-(1-&gt;4)-beta-D-GlcNAc-(1-&gt;4)-alpha-D-GlcNAc-diphospho-di-trans,poly-cis-dolichol + a di-trans,poly-cis-dolichyl phosphate + H(+)</text>
        <dbReference type="Rhea" id="RHEA:30635"/>
        <dbReference type="Rhea" id="RHEA-COMP:19498"/>
        <dbReference type="Rhea" id="RHEA-COMP:19502"/>
        <dbReference type="Rhea" id="RHEA-COMP:19520"/>
        <dbReference type="Rhea" id="RHEA-COMP:19521"/>
        <dbReference type="ChEBI" id="CHEBI:15378"/>
        <dbReference type="ChEBI" id="CHEBI:57525"/>
        <dbReference type="ChEBI" id="CHEBI:57683"/>
        <dbReference type="ChEBI" id="CHEBI:132520"/>
        <dbReference type="ChEBI" id="CHEBI:132521"/>
        <dbReference type="EC" id="2.4.1.267"/>
    </reaction>
    <physiologicalReaction direction="left-to-right" evidence="11">
        <dbReference type="Rhea" id="RHEA:30636"/>
    </physiologicalReaction>
</comment>
<dbReference type="Proteomes" id="UP000314982">
    <property type="component" value="Unassembled WGS sequence"/>
</dbReference>
<comment type="similarity">
    <text evidence="3 12">Belongs to the ALG6/ALG8 glucosyltransferase family.</text>
</comment>
<feature type="transmembrane region" description="Helical" evidence="12">
    <location>
        <begin position="129"/>
        <end position="146"/>
    </location>
</feature>
<keyword evidence="15" id="KW-1185">Reference proteome</keyword>
<comment type="pathway">
    <text evidence="2 12">Protein modification; protein glycosylation.</text>
</comment>
<dbReference type="UniPathway" id="UPA00378"/>
<feature type="signal peptide" evidence="13">
    <location>
        <begin position="1"/>
        <end position="22"/>
    </location>
</feature>
<evidence type="ECO:0000313" key="14">
    <source>
        <dbReference type="Ensembl" id="ENSHHUP00000090819.1"/>
    </source>
</evidence>
<protein>
    <recommendedName>
        <fullName evidence="12">Alpha-1,3-glucosyltransferase</fullName>
        <ecNumber evidence="12">2.4.1.-</ecNumber>
    </recommendedName>
</protein>
<evidence type="ECO:0000256" key="6">
    <source>
        <dbReference type="ARBA" id="ARBA00022692"/>
    </source>
</evidence>
<dbReference type="AlphaFoldDB" id="A0A4W5S034"/>
<evidence type="ECO:0000256" key="12">
    <source>
        <dbReference type="RuleBase" id="RU363110"/>
    </source>
</evidence>
<evidence type="ECO:0000256" key="9">
    <source>
        <dbReference type="ARBA" id="ARBA00023136"/>
    </source>
</evidence>
<comment type="subcellular location">
    <subcellularLocation>
        <location evidence="1 12">Endoplasmic reticulum membrane</location>
        <topology evidence="1 12">Multi-pass membrane protein</topology>
    </subcellularLocation>
</comment>
<keyword evidence="8 12" id="KW-1133">Transmembrane helix</keyword>
<sequence>MENWSPVSICVLLGLTARWAVSLNSYSGAGKPPMFGAYETQRHWQELTYYLPVHEWYFNNLKYWVCLYTHTHKLFLTLCHHVYVLPCRAKRINPEWVELHTSQGYESLAHKMFMRVTAKTTEGQVSNNLLIYVPAVVLYCFYLLEGSNKRSPVSLYTGLILIDYGHFHISLGLALWGVVGLGLGWDMLGSLAFVLALKYKQMELYHSLPFFCYLLGKCVKQGLAGRG</sequence>
<organism evidence="14 15">
    <name type="scientific">Hucho hucho</name>
    <name type="common">huchen</name>
    <dbReference type="NCBI Taxonomy" id="62062"/>
    <lineage>
        <taxon>Eukaryota</taxon>
        <taxon>Metazoa</taxon>
        <taxon>Chordata</taxon>
        <taxon>Craniata</taxon>
        <taxon>Vertebrata</taxon>
        <taxon>Euteleostomi</taxon>
        <taxon>Actinopterygii</taxon>
        <taxon>Neopterygii</taxon>
        <taxon>Teleostei</taxon>
        <taxon>Protacanthopterygii</taxon>
        <taxon>Salmoniformes</taxon>
        <taxon>Salmonidae</taxon>
        <taxon>Salmoninae</taxon>
        <taxon>Hucho</taxon>
    </lineage>
</organism>
<comment type="caution">
    <text evidence="12">Lacks conserved residue(s) required for the propagation of feature annotation.</text>
</comment>
<dbReference type="GO" id="GO:0005789">
    <property type="term" value="C:endoplasmic reticulum membrane"/>
    <property type="evidence" value="ECO:0007669"/>
    <property type="project" value="UniProtKB-SubCell"/>
</dbReference>
<evidence type="ECO:0000256" key="7">
    <source>
        <dbReference type="ARBA" id="ARBA00022824"/>
    </source>
</evidence>
<keyword evidence="7 12" id="KW-0256">Endoplasmic reticulum</keyword>
<keyword evidence="5 12" id="KW-0808">Transferase</keyword>
<dbReference type="EC" id="2.4.1.-" evidence="12"/>
<feature type="chain" id="PRO_5021256625" description="Alpha-1,3-glucosyltransferase" evidence="13">
    <location>
        <begin position="23"/>
        <end position="227"/>
    </location>
</feature>
<evidence type="ECO:0000256" key="13">
    <source>
        <dbReference type="SAM" id="SignalP"/>
    </source>
</evidence>
<evidence type="ECO:0000256" key="11">
    <source>
        <dbReference type="ARBA" id="ARBA00048950"/>
    </source>
</evidence>